<protein>
    <submittedName>
        <fullName evidence="1">27924_t:CDS:1</fullName>
    </submittedName>
</protein>
<evidence type="ECO:0000313" key="2">
    <source>
        <dbReference type="Proteomes" id="UP000789901"/>
    </source>
</evidence>
<comment type="caution">
    <text evidence="1">The sequence shown here is derived from an EMBL/GenBank/DDBJ whole genome shotgun (WGS) entry which is preliminary data.</text>
</comment>
<sequence length="270" mass="32425">IYNKDTNQLKNSLSYHDKSEQYKQRNGIEIEEQALQPRRLIQKENFSRGQPVNKRTHLKRPYQGLNNSRTAEKDKNTRDFSQYNYHKRVWKPKEDKAQLVESVDLMWDSFEEGILFAAKRNISFKKILSPQENSRTSSKVHRTDLYQDMISLSQISRKIKKYIETTQIAKWYKIFQKTNKHLREINNRHKIEIQLLNIADIAEIRLWLQDLKEVTNLKEIENFIELRCKCIQNEQGKMLNSLLDRPYNKVKINRVLDQKEENLLTHFTEC</sequence>
<feature type="non-terminal residue" evidence="1">
    <location>
        <position position="1"/>
    </location>
</feature>
<dbReference type="Proteomes" id="UP000789901">
    <property type="component" value="Unassembled WGS sequence"/>
</dbReference>
<accession>A0ABN7V4Z8</accession>
<keyword evidence="2" id="KW-1185">Reference proteome</keyword>
<dbReference type="EMBL" id="CAJVQB010009593">
    <property type="protein sequence ID" value="CAG8731760.1"/>
    <property type="molecule type" value="Genomic_DNA"/>
</dbReference>
<reference evidence="1 2" key="1">
    <citation type="submission" date="2021-06" db="EMBL/GenBank/DDBJ databases">
        <authorList>
            <person name="Kallberg Y."/>
            <person name="Tangrot J."/>
            <person name="Rosling A."/>
        </authorList>
    </citation>
    <scope>NUCLEOTIDE SEQUENCE [LARGE SCALE GENOMIC DNA]</scope>
    <source>
        <strain evidence="1 2">120-4 pot B 10/14</strain>
    </source>
</reference>
<proteinExistence type="predicted"/>
<name>A0ABN7V4Z8_GIGMA</name>
<evidence type="ECO:0000313" key="1">
    <source>
        <dbReference type="EMBL" id="CAG8731760.1"/>
    </source>
</evidence>
<organism evidence="1 2">
    <name type="scientific">Gigaspora margarita</name>
    <dbReference type="NCBI Taxonomy" id="4874"/>
    <lineage>
        <taxon>Eukaryota</taxon>
        <taxon>Fungi</taxon>
        <taxon>Fungi incertae sedis</taxon>
        <taxon>Mucoromycota</taxon>
        <taxon>Glomeromycotina</taxon>
        <taxon>Glomeromycetes</taxon>
        <taxon>Diversisporales</taxon>
        <taxon>Gigasporaceae</taxon>
        <taxon>Gigaspora</taxon>
    </lineage>
</organism>
<gene>
    <name evidence="1" type="ORF">GMARGA_LOCUS14466</name>
</gene>